<dbReference type="EMBL" id="BMAW01084137">
    <property type="protein sequence ID" value="GFU37113.1"/>
    <property type="molecule type" value="Genomic_DNA"/>
</dbReference>
<name>A0A8X6QSI0_NEPPI</name>
<reference evidence="1" key="1">
    <citation type="submission" date="2020-08" db="EMBL/GenBank/DDBJ databases">
        <title>Multicomponent nature underlies the extraordinary mechanical properties of spider dragline silk.</title>
        <authorList>
            <person name="Kono N."/>
            <person name="Nakamura H."/>
            <person name="Mori M."/>
            <person name="Yoshida Y."/>
            <person name="Ohtoshi R."/>
            <person name="Malay A.D."/>
            <person name="Moran D.A.P."/>
            <person name="Tomita M."/>
            <person name="Numata K."/>
            <person name="Arakawa K."/>
        </authorList>
    </citation>
    <scope>NUCLEOTIDE SEQUENCE</scope>
</reference>
<proteinExistence type="predicted"/>
<feature type="non-terminal residue" evidence="1">
    <location>
        <position position="1"/>
    </location>
</feature>
<keyword evidence="2" id="KW-1185">Reference proteome</keyword>
<accession>A0A8X6QSI0</accession>
<protein>
    <submittedName>
        <fullName evidence="1">Uncharacterized protein</fullName>
    </submittedName>
</protein>
<sequence>HEEQLQGFETPKITLSISNLSEALPWTLKSIFLDPQHSSPDLLKPSHLFADAVNRETSPVLSSDVITRLVEVPDLSSDSSVLCLSDCKRSTVAIGDYHQPTAILPL</sequence>
<evidence type="ECO:0000313" key="2">
    <source>
        <dbReference type="Proteomes" id="UP000887013"/>
    </source>
</evidence>
<evidence type="ECO:0000313" key="1">
    <source>
        <dbReference type="EMBL" id="GFU37113.1"/>
    </source>
</evidence>
<gene>
    <name evidence="1" type="ORF">NPIL_251881</name>
</gene>
<dbReference type="Proteomes" id="UP000887013">
    <property type="component" value="Unassembled WGS sequence"/>
</dbReference>
<organism evidence="1 2">
    <name type="scientific">Nephila pilipes</name>
    <name type="common">Giant wood spider</name>
    <name type="synonym">Nephila maculata</name>
    <dbReference type="NCBI Taxonomy" id="299642"/>
    <lineage>
        <taxon>Eukaryota</taxon>
        <taxon>Metazoa</taxon>
        <taxon>Ecdysozoa</taxon>
        <taxon>Arthropoda</taxon>
        <taxon>Chelicerata</taxon>
        <taxon>Arachnida</taxon>
        <taxon>Araneae</taxon>
        <taxon>Araneomorphae</taxon>
        <taxon>Entelegynae</taxon>
        <taxon>Araneoidea</taxon>
        <taxon>Nephilidae</taxon>
        <taxon>Nephila</taxon>
    </lineage>
</organism>
<comment type="caution">
    <text evidence="1">The sequence shown here is derived from an EMBL/GenBank/DDBJ whole genome shotgun (WGS) entry which is preliminary data.</text>
</comment>
<dbReference type="AlphaFoldDB" id="A0A8X6QSI0"/>